<comment type="caution">
    <text evidence="1">The sequence shown here is derived from an EMBL/GenBank/DDBJ whole genome shotgun (WGS) entry which is preliminary data.</text>
</comment>
<reference evidence="1 2" key="1">
    <citation type="journal article" date="2013" name="ISME J.">
        <title>A metabolic model for members of the genus Tetrasphaera involved in enhanced biological phosphorus removal.</title>
        <authorList>
            <person name="Kristiansen R."/>
            <person name="Nguyen H.T.T."/>
            <person name="Saunders A.M."/>
            <person name="Nielsen J.L."/>
            <person name="Wimmer R."/>
            <person name="Le V.Q."/>
            <person name="McIlroy S.J."/>
            <person name="Petrovski S."/>
            <person name="Seviour R.J."/>
            <person name="Calteau A."/>
            <person name="Nielsen K.L."/>
            <person name="Nielsen P.H."/>
        </authorList>
    </citation>
    <scope>NUCLEOTIDE SEQUENCE [LARGE SCALE GENOMIC DNA]</scope>
    <source>
        <strain evidence="1 2">Ben110</strain>
    </source>
</reference>
<dbReference type="Proteomes" id="UP000035763">
    <property type="component" value="Unassembled WGS sequence"/>
</dbReference>
<dbReference type="AlphaFoldDB" id="W6K1M1"/>
<sequence length="165" mass="17329">MPRLRRPGVRLAIARVNEDVVDDDARAPSGITYARRTWVGSGHSAYRADTDLSTIFGIAGIQTGAPGVSWCKGTDEGAVMTKQETETRAAVASVTLAAAHRRDHQHPGGEACAPHRVQVVHLGGSAAMVCHDCCTDSGFVTAREAELLATRHTRDTAPTATGSAA</sequence>
<evidence type="ECO:0000313" key="1">
    <source>
        <dbReference type="EMBL" id="CCH75377.1"/>
    </source>
</evidence>
<name>W6K1M1_9MICO</name>
<evidence type="ECO:0000313" key="2">
    <source>
        <dbReference type="Proteomes" id="UP000035763"/>
    </source>
</evidence>
<organism evidence="1 2">
    <name type="scientific">Nostocoides australiense Ben110</name>
    <dbReference type="NCBI Taxonomy" id="1193182"/>
    <lineage>
        <taxon>Bacteria</taxon>
        <taxon>Bacillati</taxon>
        <taxon>Actinomycetota</taxon>
        <taxon>Actinomycetes</taxon>
        <taxon>Micrococcales</taxon>
        <taxon>Intrasporangiaceae</taxon>
        <taxon>Nostocoides</taxon>
    </lineage>
</organism>
<gene>
    <name evidence="1" type="ORF">BN11_660015</name>
</gene>
<accession>W6K1M1</accession>
<keyword evidence="2" id="KW-1185">Reference proteome</keyword>
<protein>
    <submittedName>
        <fullName evidence="1">Uncharacterized protein</fullName>
    </submittedName>
</protein>
<proteinExistence type="predicted"/>
<dbReference type="EMBL" id="CAJA01000492">
    <property type="protein sequence ID" value="CCH75377.1"/>
    <property type="molecule type" value="Genomic_DNA"/>
</dbReference>
<dbReference type="STRING" id="1193182.BN11_660015"/>